<dbReference type="Gene3D" id="3.30.565.10">
    <property type="entry name" value="Histidine kinase-like ATPase, C-terminal domain"/>
    <property type="match status" value="1"/>
</dbReference>
<sequence>MSFPSVVSSQVDPAAVTKVTRLFNNTLADVLAELIQNARRAGATAIRLRRTEAEDETRLSISDDGIGIADPSVVLSLGRSGWDDQIARREDPAGMGVFSLAGRHVIFRSRARGSDCGWQIDIPSHAWEDGTPIPVSTCAQDIGTEIVLTLDKAWAGTLDAAARGAARYCPIPVFLDGEELKREDWLSGACAIFEEAGVRIGVFDDRRANVHSQSINFHGVTVAGAISTIAEKHHQWCARVDIVDAPDLQLVLPARKEMVENEALAELRRTVRRVMYRHIASRPSHRLPFAQWTEAAQLDVLLPEAKPELLAWAPATADIHTGITRANLTATDGLMIVEDFCPSIGQSAYLALDRDDRFSGRLASRDAQMEGYTWYDRLPRITDLSFEIEREGQVSVFSETQFPGLENGVVDRLDLIVTLNSRPDQAVSIPAPALVDYDEGMCCSVEEASIILTTPEAVSTEDLVDLLDAICFSASDDRDADSWDTQHDRFLLDAREIAVSILQGEDAAVLERLRAVLSMRVQWFVPAGRILRAVIGREGLQLAIEDAPADPA</sequence>
<dbReference type="Pfam" id="PF13589">
    <property type="entry name" value="HATPase_c_3"/>
    <property type="match status" value="1"/>
</dbReference>
<gene>
    <name evidence="1" type="ORF">AX777_17810</name>
</gene>
<reference evidence="1 2" key="1">
    <citation type="submission" date="2016-02" db="EMBL/GenBank/DDBJ databases">
        <authorList>
            <person name="Wen L."/>
            <person name="He K."/>
            <person name="Yang H."/>
        </authorList>
    </citation>
    <scope>NUCLEOTIDE SEQUENCE [LARGE SCALE GENOMIC DNA]</scope>
    <source>
        <strain evidence="1 2">CD09_2</strain>
    </source>
</reference>
<organism evidence="1 2">
    <name type="scientific">Sphingobium yanoikuyae</name>
    <name type="common">Sphingomonas yanoikuyae</name>
    <dbReference type="NCBI Taxonomy" id="13690"/>
    <lineage>
        <taxon>Bacteria</taxon>
        <taxon>Pseudomonadati</taxon>
        <taxon>Pseudomonadota</taxon>
        <taxon>Alphaproteobacteria</taxon>
        <taxon>Sphingomonadales</taxon>
        <taxon>Sphingomonadaceae</taxon>
        <taxon>Sphingobium</taxon>
    </lineage>
</organism>
<dbReference type="AlphaFoldDB" id="A0A177JYN5"/>
<dbReference type="OrthoDB" id="7395097at2"/>
<dbReference type="Proteomes" id="UP000077262">
    <property type="component" value="Unassembled WGS sequence"/>
</dbReference>
<comment type="caution">
    <text evidence="1">The sequence shown here is derived from an EMBL/GenBank/DDBJ whole genome shotgun (WGS) entry which is preliminary data.</text>
</comment>
<dbReference type="SUPFAM" id="SSF55874">
    <property type="entry name" value="ATPase domain of HSP90 chaperone/DNA topoisomerase II/histidine kinase"/>
    <property type="match status" value="1"/>
</dbReference>
<proteinExistence type="predicted"/>
<evidence type="ECO:0000313" key="1">
    <source>
        <dbReference type="EMBL" id="OAH45461.1"/>
    </source>
</evidence>
<dbReference type="EMBL" id="LSTR01000025">
    <property type="protein sequence ID" value="OAH45461.1"/>
    <property type="molecule type" value="Genomic_DNA"/>
</dbReference>
<evidence type="ECO:0000313" key="2">
    <source>
        <dbReference type="Proteomes" id="UP000077262"/>
    </source>
</evidence>
<dbReference type="RefSeq" id="WP_063976290.1">
    <property type="nucleotide sequence ID" value="NZ_LSTR01000025.1"/>
</dbReference>
<evidence type="ECO:0008006" key="3">
    <source>
        <dbReference type="Google" id="ProtNLM"/>
    </source>
</evidence>
<accession>A0A177JYN5</accession>
<dbReference type="InterPro" id="IPR036890">
    <property type="entry name" value="HATPase_C_sf"/>
</dbReference>
<name>A0A177JYN5_SPHYA</name>
<protein>
    <recommendedName>
        <fullName evidence="3">ATP-binding protein</fullName>
    </recommendedName>
</protein>